<dbReference type="GO" id="GO:0046872">
    <property type="term" value="F:metal ion binding"/>
    <property type="evidence" value="ECO:0007669"/>
    <property type="project" value="UniProtKB-KW"/>
</dbReference>
<dbReference type="InterPro" id="IPR002016">
    <property type="entry name" value="Haem_peroxidase"/>
</dbReference>
<gene>
    <name evidence="12" type="primary">CAT</name>
    <name evidence="12" type="ORF">Esi_0611_0008</name>
</gene>
<feature type="region of interest" description="Disordered" evidence="9">
    <location>
        <begin position="714"/>
        <end position="785"/>
    </location>
</feature>
<dbReference type="PRINTS" id="PR00460">
    <property type="entry name" value="BPEROXIDASE"/>
</dbReference>
<dbReference type="STRING" id="2880.D7G523"/>
<dbReference type="PRINTS" id="PR00458">
    <property type="entry name" value="PEROXIDASE"/>
</dbReference>
<feature type="compositionally biased region" description="Basic and acidic residues" evidence="9">
    <location>
        <begin position="724"/>
        <end position="740"/>
    </location>
</feature>
<organism evidence="12 13">
    <name type="scientific">Ectocarpus siliculosus</name>
    <name type="common">Brown alga</name>
    <name type="synonym">Conferva siliculosa</name>
    <dbReference type="NCBI Taxonomy" id="2880"/>
    <lineage>
        <taxon>Eukaryota</taxon>
        <taxon>Sar</taxon>
        <taxon>Stramenopiles</taxon>
        <taxon>Ochrophyta</taxon>
        <taxon>PX clade</taxon>
        <taxon>Phaeophyceae</taxon>
        <taxon>Ectocarpales</taxon>
        <taxon>Ectocarpaceae</taxon>
        <taxon>Ectocarpus</taxon>
    </lineage>
</organism>
<keyword evidence="2 12" id="KW-0575">Peroxidase</keyword>
<evidence type="ECO:0000256" key="8">
    <source>
        <dbReference type="ARBA" id="ARBA00049145"/>
    </source>
</evidence>
<evidence type="ECO:0000256" key="2">
    <source>
        <dbReference type="ARBA" id="ARBA00022559"/>
    </source>
</evidence>
<evidence type="ECO:0000256" key="6">
    <source>
        <dbReference type="ARBA" id="ARBA00023004"/>
    </source>
</evidence>
<evidence type="ECO:0000256" key="5">
    <source>
        <dbReference type="ARBA" id="ARBA00023002"/>
    </source>
</evidence>
<dbReference type="AlphaFoldDB" id="D7G523"/>
<feature type="compositionally biased region" description="Gly residues" evidence="9">
    <location>
        <begin position="752"/>
        <end position="768"/>
    </location>
</feature>
<dbReference type="PROSITE" id="PS50873">
    <property type="entry name" value="PEROXIDASE_4"/>
    <property type="match status" value="1"/>
</dbReference>
<keyword evidence="5 12" id="KW-0560">Oxidoreductase</keyword>
<evidence type="ECO:0000256" key="7">
    <source>
        <dbReference type="ARBA" id="ARBA00023324"/>
    </source>
</evidence>
<dbReference type="Proteomes" id="UP000002630">
    <property type="component" value="Unassembled WGS sequence"/>
</dbReference>
<dbReference type="PeroxiBase" id="8386">
    <property type="entry name" value="EsilCP01"/>
</dbReference>
<evidence type="ECO:0000256" key="4">
    <source>
        <dbReference type="ARBA" id="ARBA00022723"/>
    </source>
</evidence>
<feature type="region of interest" description="Disordered" evidence="9">
    <location>
        <begin position="623"/>
        <end position="693"/>
    </location>
</feature>
<keyword evidence="4" id="KW-0479">Metal-binding</keyword>
<proteinExistence type="predicted"/>
<dbReference type="InterPro" id="IPR019793">
    <property type="entry name" value="Peroxidases_heam-ligand_BS"/>
</dbReference>
<dbReference type="InParanoid" id="D7G523"/>
<keyword evidence="10" id="KW-0732">Signal</keyword>
<reference evidence="12 13" key="1">
    <citation type="journal article" date="2010" name="Nature">
        <title>The Ectocarpus genome and the independent evolution of multicellularity in brown algae.</title>
        <authorList>
            <person name="Cock J.M."/>
            <person name="Sterck L."/>
            <person name="Rouze P."/>
            <person name="Scornet D."/>
            <person name="Allen A.E."/>
            <person name="Amoutzias G."/>
            <person name="Anthouard V."/>
            <person name="Artiguenave F."/>
            <person name="Aury J.M."/>
            <person name="Badger J.H."/>
            <person name="Beszteri B."/>
            <person name="Billiau K."/>
            <person name="Bonnet E."/>
            <person name="Bothwell J.H."/>
            <person name="Bowler C."/>
            <person name="Boyen C."/>
            <person name="Brownlee C."/>
            <person name="Carrano C.J."/>
            <person name="Charrier B."/>
            <person name="Cho G.Y."/>
            <person name="Coelho S.M."/>
            <person name="Collen J."/>
            <person name="Corre E."/>
            <person name="Da Silva C."/>
            <person name="Delage L."/>
            <person name="Delaroque N."/>
            <person name="Dittami S.M."/>
            <person name="Doulbeau S."/>
            <person name="Elias M."/>
            <person name="Farnham G."/>
            <person name="Gachon C.M."/>
            <person name="Gschloessl B."/>
            <person name="Heesch S."/>
            <person name="Jabbari K."/>
            <person name="Jubin C."/>
            <person name="Kawai H."/>
            <person name="Kimura K."/>
            <person name="Kloareg B."/>
            <person name="Kupper F.C."/>
            <person name="Lang D."/>
            <person name="Le Bail A."/>
            <person name="Leblanc C."/>
            <person name="Lerouge P."/>
            <person name="Lohr M."/>
            <person name="Lopez P.J."/>
            <person name="Martens C."/>
            <person name="Maumus F."/>
            <person name="Michel G."/>
            <person name="Miranda-Saavedra D."/>
            <person name="Morales J."/>
            <person name="Moreau H."/>
            <person name="Motomura T."/>
            <person name="Nagasato C."/>
            <person name="Napoli C.A."/>
            <person name="Nelson D.R."/>
            <person name="Nyvall-Collen P."/>
            <person name="Peters A.F."/>
            <person name="Pommier C."/>
            <person name="Potin P."/>
            <person name="Poulain J."/>
            <person name="Quesneville H."/>
            <person name="Read B."/>
            <person name="Rensing S.A."/>
            <person name="Ritter A."/>
            <person name="Rousvoal S."/>
            <person name="Samanta M."/>
            <person name="Samson G."/>
            <person name="Schroeder D.C."/>
            <person name="Segurens B."/>
            <person name="Strittmatter M."/>
            <person name="Tonon T."/>
            <person name="Tregear J.W."/>
            <person name="Valentin K."/>
            <person name="von Dassow P."/>
            <person name="Yamagishi T."/>
            <person name="Van de Peer Y."/>
            <person name="Wincker P."/>
        </authorList>
    </citation>
    <scope>NUCLEOTIDE SEQUENCE [LARGE SCALE GENOMIC DNA]</scope>
    <source>
        <strain evidence="13">Ec32 / CCAP1310/4</strain>
    </source>
</reference>
<feature type="signal peptide" evidence="10">
    <location>
        <begin position="1"/>
        <end position="22"/>
    </location>
</feature>
<dbReference type="SUPFAM" id="SSF48113">
    <property type="entry name" value="Heme-dependent peroxidases"/>
    <property type="match status" value="2"/>
</dbReference>
<protein>
    <recommendedName>
        <fullName evidence="11">Plant heme peroxidase family profile domain-containing protein</fullName>
    </recommendedName>
</protein>
<dbReference type="PROSITE" id="PS51257">
    <property type="entry name" value="PROKAR_LIPOPROTEIN"/>
    <property type="match status" value="1"/>
</dbReference>
<dbReference type="GO" id="GO:0070301">
    <property type="term" value="P:cellular response to hydrogen peroxide"/>
    <property type="evidence" value="ECO:0007669"/>
    <property type="project" value="TreeGrafter"/>
</dbReference>
<dbReference type="PANTHER" id="PTHR30555:SF0">
    <property type="entry name" value="CATALASE-PEROXIDASE"/>
    <property type="match status" value="1"/>
</dbReference>
<keyword evidence="3" id="KW-0349">Heme</keyword>
<dbReference type="GO" id="GO:0042744">
    <property type="term" value="P:hydrogen peroxide catabolic process"/>
    <property type="evidence" value="ECO:0007669"/>
    <property type="project" value="UniProtKB-KW"/>
</dbReference>
<feature type="domain" description="Plant heme peroxidase family profile" evidence="11">
    <location>
        <begin position="113"/>
        <end position="418"/>
    </location>
</feature>
<keyword evidence="13" id="KW-1185">Reference proteome</keyword>
<keyword evidence="7" id="KW-0376">Hydrogen peroxide</keyword>
<dbReference type="GO" id="GO:0004096">
    <property type="term" value="F:catalase activity"/>
    <property type="evidence" value="ECO:0007669"/>
    <property type="project" value="InterPro"/>
</dbReference>
<dbReference type="OrthoDB" id="407695at2759"/>
<dbReference type="eggNOG" id="ENOG502QTDY">
    <property type="taxonomic scope" value="Eukaryota"/>
</dbReference>
<name>D7G523_ECTSI</name>
<comment type="cofactor">
    <cofactor evidence="1">
        <name>heme b</name>
        <dbReference type="ChEBI" id="CHEBI:60344"/>
    </cofactor>
</comment>
<evidence type="ECO:0000313" key="12">
    <source>
        <dbReference type="EMBL" id="CBJ33786.1"/>
    </source>
</evidence>
<dbReference type="InterPro" id="IPR000763">
    <property type="entry name" value="Catalase_peroxidase"/>
</dbReference>
<dbReference type="Gene3D" id="1.10.520.10">
    <property type="match status" value="2"/>
</dbReference>
<evidence type="ECO:0000313" key="13">
    <source>
        <dbReference type="Proteomes" id="UP000002630"/>
    </source>
</evidence>
<comment type="catalytic activity">
    <reaction evidence="8">
        <text>2 H2O2 = O2 + 2 H2O</text>
        <dbReference type="Rhea" id="RHEA:20309"/>
        <dbReference type="ChEBI" id="CHEBI:15377"/>
        <dbReference type="ChEBI" id="CHEBI:15379"/>
        <dbReference type="ChEBI" id="CHEBI:16240"/>
        <dbReference type="EC" id="1.11.1.21"/>
    </reaction>
</comment>
<evidence type="ECO:0000256" key="3">
    <source>
        <dbReference type="ARBA" id="ARBA00022617"/>
    </source>
</evidence>
<feature type="chain" id="PRO_5003095758" description="Plant heme peroxidase family profile domain-containing protein" evidence="10">
    <location>
        <begin position="23"/>
        <end position="1113"/>
    </location>
</feature>
<dbReference type="GO" id="GO:0005829">
    <property type="term" value="C:cytosol"/>
    <property type="evidence" value="ECO:0007669"/>
    <property type="project" value="TreeGrafter"/>
</dbReference>
<sequence>MSRTCKLGVLAALALAAVPASASCPFLGGQKGSQPDLGTGVDRALRSYDDSYYSGSGADFSRETYEALQADITAVFTDSQDFWPADFGNYAPLMIRLAWHCNGNYRQSDGRGGCDGGRIRFNPERSWADNTNLDKALTLLQPIKLKYGDAVSWGDLITLTGNEAIRSMGGPVLGFCAGRLDDASGFDSLELGPSPEQEAVAPCAVNGTCEFPLGTSTVGLIYVNPEGPLGVPDPAGSAADIRDVFGRMGMNDSETVALIGGGHAFGKFHGACATGPGPDPTDAPEAPWPGTCGDPDSPTFGRAENTFTSGFEGQWTVEPLVWDNAYFKDLLEYDWVMTESPADQVQWFPVLKEGATETEDEIPDIIMLTSDIALLYDEEYLALVELFASDLSYLDTAFAAAWYKLTSRDMGQFQRCVGTDVAPPQDFQLPLPEAPADLPDTDGAKSAIMSILSSDPSYPALFVTLAWQCASTYRSTDFLGGCNGARIRFSPERDWASNQGLDQLQARLEDLAEVAVRAHLDESYPQAHPHTIEAARQISGDIFGQDKAANLFRGKAQPHLLHEPYISAGGAVGLLGETLADIAEKVDQRAEAQNMLESPEFGAFRSLVSSVYVGSLQKRTDYAERGEKRQAKAGERATGSQHKDGERDKGHVPAASNNGHQHKRGGKASTGEDADGQEKKSDEDTRGIARPGHAACSGDIVQALVAIAAGEGFERFGPTTPGRGDGDQSNRGGDGAERAGGRAPAPAKGRKGAYGGGGARGVSGGETGLKGPKGRDDVSGNDSAAQEHLLQQERESLEHAAAKLRYLSEDTAVAAGGGENGLRAGLDGAVEAAEGRFPGLEWLAPHIIGRSIPMELRRELWKRTLLRGNGGGPSPAEVERLIVRFAGEKGIVDPTNTPIAGMVATGVRHRAAEAFPWLSRGGGQELDQRRRICGERGETAGGAAALVAMLYSLSTRFAPGAEELRRGFRTRAYEEIRSRDAPLFEHLSTLFPAYKYGVEGDEDSSDGAVSAVTSAGDIKKSRGLVEAWLEDAFVSYLREDALLFVWDHLFLLGWEEQLPLFVADVALHLRASLLRASNPVTLLSLARDACRRICTRDIRDAFRRRRRKRAPAK</sequence>
<dbReference type="PROSITE" id="PS00435">
    <property type="entry name" value="PEROXIDASE_1"/>
    <property type="match status" value="1"/>
</dbReference>
<dbReference type="EMBL" id="FN649760">
    <property type="protein sequence ID" value="CBJ33786.1"/>
    <property type="molecule type" value="Genomic_DNA"/>
</dbReference>
<evidence type="ECO:0000256" key="1">
    <source>
        <dbReference type="ARBA" id="ARBA00001970"/>
    </source>
</evidence>
<dbReference type="Gene3D" id="1.10.420.10">
    <property type="entry name" value="Peroxidase, domain 2"/>
    <property type="match status" value="1"/>
</dbReference>
<feature type="compositionally biased region" description="Basic and acidic residues" evidence="9">
    <location>
        <begin position="676"/>
        <end position="687"/>
    </location>
</feature>
<keyword evidence="6" id="KW-0408">Iron</keyword>
<dbReference type="Pfam" id="PF00141">
    <property type="entry name" value="peroxidase"/>
    <property type="match status" value="2"/>
</dbReference>
<evidence type="ECO:0000256" key="10">
    <source>
        <dbReference type="SAM" id="SignalP"/>
    </source>
</evidence>
<evidence type="ECO:0000259" key="11">
    <source>
        <dbReference type="PROSITE" id="PS50873"/>
    </source>
</evidence>
<dbReference type="InterPro" id="IPR010255">
    <property type="entry name" value="Haem_peroxidase_sf"/>
</dbReference>
<evidence type="ECO:0000256" key="9">
    <source>
        <dbReference type="SAM" id="MobiDB-lite"/>
    </source>
</evidence>
<dbReference type="PANTHER" id="PTHR30555">
    <property type="entry name" value="HYDROPEROXIDASE I, BIFUNCTIONAL CATALASE-PEROXIDASE"/>
    <property type="match status" value="1"/>
</dbReference>
<accession>D7G523</accession>
<dbReference type="GO" id="GO:0020037">
    <property type="term" value="F:heme binding"/>
    <property type="evidence" value="ECO:0007669"/>
    <property type="project" value="InterPro"/>
</dbReference>
<feature type="compositionally biased region" description="Basic and acidic residues" evidence="9">
    <location>
        <begin position="623"/>
        <end position="651"/>
    </location>
</feature>